<dbReference type="InParanoid" id="E2AA66"/>
<keyword evidence="2" id="KW-1185">Reference proteome</keyword>
<dbReference type="Proteomes" id="UP000000311">
    <property type="component" value="Unassembled WGS sequence"/>
</dbReference>
<evidence type="ECO:0000313" key="1">
    <source>
        <dbReference type="EMBL" id="EFN69646.1"/>
    </source>
</evidence>
<accession>E2AA66</accession>
<gene>
    <name evidence="1" type="ORF">EAG_11983</name>
</gene>
<dbReference type="AlphaFoldDB" id="E2AA66"/>
<protein>
    <submittedName>
        <fullName evidence="1">Uncharacterized protein</fullName>
    </submittedName>
</protein>
<name>E2AA66_CAMFO</name>
<sequence>MGIALPWERAVRDHNANQPVDVSLCTLYDCSTPLLKGPWSAPYFLVAHARRPPAYGSLSSPLWIHHAGRFVRLLPPPPPPLPHRADPRSVSPTFQHIVGLQNLISRIFVPLIIRS</sequence>
<organism evidence="2">
    <name type="scientific">Camponotus floridanus</name>
    <name type="common">Florida carpenter ant</name>
    <dbReference type="NCBI Taxonomy" id="104421"/>
    <lineage>
        <taxon>Eukaryota</taxon>
        <taxon>Metazoa</taxon>
        <taxon>Ecdysozoa</taxon>
        <taxon>Arthropoda</taxon>
        <taxon>Hexapoda</taxon>
        <taxon>Insecta</taxon>
        <taxon>Pterygota</taxon>
        <taxon>Neoptera</taxon>
        <taxon>Endopterygota</taxon>
        <taxon>Hymenoptera</taxon>
        <taxon>Apocrita</taxon>
        <taxon>Aculeata</taxon>
        <taxon>Formicoidea</taxon>
        <taxon>Formicidae</taxon>
        <taxon>Formicinae</taxon>
        <taxon>Camponotus</taxon>
    </lineage>
</organism>
<evidence type="ECO:0000313" key="2">
    <source>
        <dbReference type="Proteomes" id="UP000000311"/>
    </source>
</evidence>
<reference evidence="1 2" key="1">
    <citation type="journal article" date="2010" name="Science">
        <title>Genomic comparison of the ants Camponotus floridanus and Harpegnathos saltator.</title>
        <authorList>
            <person name="Bonasio R."/>
            <person name="Zhang G."/>
            <person name="Ye C."/>
            <person name="Mutti N.S."/>
            <person name="Fang X."/>
            <person name="Qin N."/>
            <person name="Donahue G."/>
            <person name="Yang P."/>
            <person name="Li Q."/>
            <person name="Li C."/>
            <person name="Zhang P."/>
            <person name="Huang Z."/>
            <person name="Berger S.L."/>
            <person name="Reinberg D."/>
            <person name="Wang J."/>
            <person name="Liebig J."/>
        </authorList>
    </citation>
    <scope>NUCLEOTIDE SEQUENCE [LARGE SCALE GENOMIC DNA]</scope>
    <source>
        <strain evidence="2">C129</strain>
    </source>
</reference>
<dbReference type="EMBL" id="GL438030">
    <property type="protein sequence ID" value="EFN69646.1"/>
    <property type="molecule type" value="Genomic_DNA"/>
</dbReference>
<proteinExistence type="predicted"/>